<dbReference type="EMBL" id="BAPF01000020">
    <property type="protein sequence ID" value="GBQ79549.1"/>
    <property type="molecule type" value="Genomic_DNA"/>
</dbReference>
<gene>
    <name evidence="1" type="ORF">AA14337_1474</name>
</gene>
<organism evidence="1 2">
    <name type="scientific">Acetobacter malorum DSM 14337</name>
    <dbReference type="NCBI Taxonomy" id="1307910"/>
    <lineage>
        <taxon>Bacteria</taxon>
        <taxon>Pseudomonadati</taxon>
        <taxon>Pseudomonadota</taxon>
        <taxon>Alphaproteobacteria</taxon>
        <taxon>Acetobacterales</taxon>
        <taxon>Acetobacteraceae</taxon>
        <taxon>Acetobacter</taxon>
    </lineage>
</organism>
<evidence type="ECO:0008006" key="3">
    <source>
        <dbReference type="Google" id="ProtNLM"/>
    </source>
</evidence>
<evidence type="ECO:0000313" key="1">
    <source>
        <dbReference type="EMBL" id="GBQ79549.1"/>
    </source>
</evidence>
<evidence type="ECO:0000313" key="2">
    <source>
        <dbReference type="Proteomes" id="UP001065047"/>
    </source>
</evidence>
<keyword evidence="2" id="KW-1185">Reference proteome</keyword>
<sequence>MQAMIFFHKSLSNPLTIITWVTDGSLPAIGSACEQHIRAFEGTDRLAVTRGMQL</sequence>
<proteinExistence type="predicted"/>
<accession>A0ABQ0PSF2</accession>
<comment type="caution">
    <text evidence="1">The sequence shown here is derived from an EMBL/GenBank/DDBJ whole genome shotgun (WGS) entry which is preliminary data.</text>
</comment>
<name>A0ABQ0PSF2_9PROT</name>
<dbReference type="Proteomes" id="UP001065047">
    <property type="component" value="Unassembled WGS sequence"/>
</dbReference>
<reference evidence="1" key="1">
    <citation type="submission" date="2013-04" db="EMBL/GenBank/DDBJ databases">
        <title>The genome sequencing project of 58 acetic acid bacteria.</title>
        <authorList>
            <person name="Okamoto-Kainuma A."/>
            <person name="Ishikawa M."/>
            <person name="Umino S."/>
            <person name="Koizumi Y."/>
            <person name="Shiwa Y."/>
            <person name="Yoshikawa H."/>
            <person name="Matsutani M."/>
            <person name="Matsushita K."/>
        </authorList>
    </citation>
    <scope>NUCLEOTIDE SEQUENCE</scope>
    <source>
        <strain evidence="1">DSM 14337</strain>
    </source>
</reference>
<protein>
    <recommendedName>
        <fullName evidence="3">Transposase</fullName>
    </recommendedName>
</protein>